<reference evidence="2" key="1">
    <citation type="journal article" date="2013" name="Genome Biol.">
        <title>Reference genomes and transcriptomes of Nicotiana sylvestris and Nicotiana tomentosiformis.</title>
        <authorList>
            <person name="Sierro N."/>
            <person name="Battey J.N."/>
            <person name="Ouadi S."/>
            <person name="Bovet L."/>
            <person name="Goepfert S."/>
            <person name="Bakaher N."/>
            <person name="Peitsch M.C."/>
            <person name="Ivanov N.V."/>
        </authorList>
    </citation>
    <scope>NUCLEOTIDE SEQUENCE [LARGE SCALE GENOMIC DNA]</scope>
</reference>
<name>A0A1U7Y9Y2_NICSY</name>
<dbReference type="GeneID" id="104242678"/>
<feature type="region of interest" description="Disordered" evidence="1">
    <location>
        <begin position="77"/>
        <end position="97"/>
    </location>
</feature>
<dbReference type="RefSeq" id="XP_009796054.1">
    <property type="nucleotide sequence ID" value="XM_009797752.1"/>
</dbReference>
<evidence type="ECO:0000313" key="2">
    <source>
        <dbReference type="Proteomes" id="UP000189701"/>
    </source>
</evidence>
<organism evidence="2 3">
    <name type="scientific">Nicotiana sylvestris</name>
    <name type="common">Wood tobacco</name>
    <name type="synonym">South American tobacco</name>
    <dbReference type="NCBI Taxonomy" id="4096"/>
    <lineage>
        <taxon>Eukaryota</taxon>
        <taxon>Viridiplantae</taxon>
        <taxon>Streptophyta</taxon>
        <taxon>Embryophyta</taxon>
        <taxon>Tracheophyta</taxon>
        <taxon>Spermatophyta</taxon>
        <taxon>Magnoliopsida</taxon>
        <taxon>eudicotyledons</taxon>
        <taxon>Gunneridae</taxon>
        <taxon>Pentapetalae</taxon>
        <taxon>asterids</taxon>
        <taxon>lamiids</taxon>
        <taxon>Solanales</taxon>
        <taxon>Solanaceae</taxon>
        <taxon>Nicotianoideae</taxon>
        <taxon>Nicotianeae</taxon>
        <taxon>Nicotiana</taxon>
    </lineage>
</organism>
<proteinExistence type="predicted"/>
<reference evidence="3" key="2">
    <citation type="submission" date="2025-08" db="UniProtKB">
        <authorList>
            <consortium name="RefSeq"/>
        </authorList>
    </citation>
    <scope>IDENTIFICATION</scope>
    <source>
        <tissue evidence="3">Leaf</tissue>
    </source>
</reference>
<sequence>MGMRACVPSQKALMAMSAATQAKFQVGTSAANGSNPEKLSSPNNSNATSTNVTLVNNVKGEETEQAQAMNVWNEAILNPRNEGQSKSPGNGRKSWADEVEKELGIEKRTSIWEEFDIAKLSNAGFKLEYVQPKLYGLDFKYWSPKGLSMIVSLAGRPLMVDQNTKKGRITVFKDASGSGVGC</sequence>
<dbReference type="AlphaFoldDB" id="A0A1U7Y9Y2"/>
<dbReference type="Proteomes" id="UP000189701">
    <property type="component" value="Unplaced"/>
</dbReference>
<keyword evidence="2" id="KW-1185">Reference proteome</keyword>
<feature type="compositionally biased region" description="Polar residues" evidence="1">
    <location>
        <begin position="29"/>
        <end position="38"/>
    </location>
</feature>
<evidence type="ECO:0000313" key="3">
    <source>
        <dbReference type="RefSeq" id="XP_009796054.1"/>
    </source>
</evidence>
<gene>
    <name evidence="3" type="primary">LOC104242678</name>
</gene>
<evidence type="ECO:0000256" key="1">
    <source>
        <dbReference type="SAM" id="MobiDB-lite"/>
    </source>
</evidence>
<feature type="compositionally biased region" description="Low complexity" evidence="1">
    <location>
        <begin position="40"/>
        <end position="50"/>
    </location>
</feature>
<dbReference type="KEGG" id="nsy:104242678"/>
<accession>A0A1U7Y9Y2</accession>
<dbReference type="eggNOG" id="ENOG502R846">
    <property type="taxonomic scope" value="Eukaryota"/>
</dbReference>
<protein>
    <submittedName>
        <fullName evidence="3">Uncharacterized protein LOC104242678</fullName>
    </submittedName>
</protein>
<feature type="region of interest" description="Disordered" evidence="1">
    <location>
        <begin position="29"/>
        <end position="50"/>
    </location>
</feature>